<name>A0A0B6WYZ5_9BACT</name>
<reference evidence="2 3" key="2">
    <citation type="submission" date="2015-01" db="EMBL/GenBank/DDBJ databases">
        <title>Complete genome sequence of Pyrinomonas methylaliphatogenes type strain K22T.</title>
        <authorList>
            <person name="Lee K.C.Y."/>
            <person name="Power J.F."/>
            <person name="Dunfield P.F."/>
            <person name="Morgan X.C."/>
            <person name="Huttenhower C."/>
            <person name="Stott M.B."/>
        </authorList>
    </citation>
    <scope>NUCLEOTIDE SEQUENCE [LARGE SCALE GENOMIC DNA]</scope>
    <source>
        <strain evidence="2 3">K22</strain>
    </source>
</reference>
<proteinExistence type="predicted"/>
<dbReference type="OrthoDB" id="9790526at2"/>
<dbReference type="EMBL" id="CBXV010000008">
    <property type="protein sequence ID" value="CDM66478.1"/>
    <property type="molecule type" value="Genomic_DNA"/>
</dbReference>
<dbReference type="Pfam" id="PF07963">
    <property type="entry name" value="N_methyl"/>
    <property type="match status" value="1"/>
</dbReference>
<dbReference type="AlphaFoldDB" id="A0A0B6WYZ5"/>
<keyword evidence="1" id="KW-1133">Transmembrane helix</keyword>
<sequence length="205" mass="23259">MARERRKRSRETGWTLLELLITITILTILSLGVIPLVKMSVRRQREERLREALREIRAAIDEFHRDAIGICTPVGPQQLYVDPRSRVMISDCTIFTPDNPDRYPPDLETLVRGVSVVPRAAMLQGGNVGNMNSNRSATEVGQVVAKKKIYLRAIPIDPMTGRADWELRSSYDPPDATSWGGENVFDVHSRSKELALNGKERYSEW</sequence>
<gene>
    <name evidence="2" type="ORF">PYK22_02508</name>
</gene>
<dbReference type="InterPro" id="IPR012902">
    <property type="entry name" value="N_methyl_site"/>
</dbReference>
<accession>A0A0B6WYZ5</accession>
<feature type="transmembrane region" description="Helical" evidence="1">
    <location>
        <begin position="12"/>
        <end position="37"/>
    </location>
</feature>
<keyword evidence="3" id="KW-1185">Reference proteome</keyword>
<dbReference type="Proteomes" id="UP000031518">
    <property type="component" value="Unassembled WGS sequence"/>
</dbReference>
<keyword evidence="1" id="KW-0472">Membrane</keyword>
<keyword evidence="1" id="KW-0812">Transmembrane</keyword>
<evidence type="ECO:0000256" key="1">
    <source>
        <dbReference type="SAM" id="Phobius"/>
    </source>
</evidence>
<dbReference type="SUPFAM" id="SSF54523">
    <property type="entry name" value="Pili subunits"/>
    <property type="match status" value="1"/>
</dbReference>
<dbReference type="STRING" id="454194.PYK22_02508"/>
<dbReference type="RefSeq" id="WP_041977757.1">
    <property type="nucleotide sequence ID" value="NZ_CBXV010000008.1"/>
</dbReference>
<dbReference type="Gene3D" id="3.30.700.10">
    <property type="entry name" value="Glycoprotein, Type 4 Pilin"/>
    <property type="match status" value="1"/>
</dbReference>
<reference evidence="2 3" key="1">
    <citation type="submission" date="2013-12" db="EMBL/GenBank/DDBJ databases">
        <authorList>
            <person name="Stott M."/>
        </authorList>
    </citation>
    <scope>NUCLEOTIDE SEQUENCE [LARGE SCALE GENOMIC DNA]</scope>
    <source>
        <strain evidence="2 3">K22</strain>
    </source>
</reference>
<protein>
    <submittedName>
        <fullName evidence="2">Type II secretory pathway, pseudopilin PulG</fullName>
    </submittedName>
</protein>
<evidence type="ECO:0000313" key="2">
    <source>
        <dbReference type="EMBL" id="CDM66478.1"/>
    </source>
</evidence>
<dbReference type="InterPro" id="IPR045584">
    <property type="entry name" value="Pilin-like"/>
</dbReference>
<organism evidence="2 3">
    <name type="scientific">Pyrinomonas methylaliphatogenes</name>
    <dbReference type="NCBI Taxonomy" id="454194"/>
    <lineage>
        <taxon>Bacteria</taxon>
        <taxon>Pseudomonadati</taxon>
        <taxon>Acidobacteriota</taxon>
        <taxon>Blastocatellia</taxon>
        <taxon>Blastocatellales</taxon>
        <taxon>Pyrinomonadaceae</taxon>
        <taxon>Pyrinomonas</taxon>
    </lineage>
</organism>
<evidence type="ECO:0000313" key="3">
    <source>
        <dbReference type="Proteomes" id="UP000031518"/>
    </source>
</evidence>